<protein>
    <submittedName>
        <fullName evidence="8">Hflx-type G domain-containing protein</fullName>
    </submittedName>
</protein>
<dbReference type="FunFam" id="3.40.50.300:FF:000886">
    <property type="entry name" value="Putative GTP-binding protein 6"/>
    <property type="match status" value="1"/>
</dbReference>
<evidence type="ECO:0000256" key="3">
    <source>
        <dbReference type="ARBA" id="ARBA00022842"/>
    </source>
</evidence>
<feature type="region of interest" description="Disordered" evidence="5">
    <location>
        <begin position="407"/>
        <end position="428"/>
    </location>
</feature>
<dbReference type="Gene3D" id="3.40.50.300">
    <property type="entry name" value="P-loop containing nucleotide triphosphate hydrolases"/>
    <property type="match status" value="1"/>
</dbReference>
<dbReference type="SUPFAM" id="SSF52540">
    <property type="entry name" value="P-loop containing nucleoside triphosphate hydrolases"/>
    <property type="match status" value="1"/>
</dbReference>
<feature type="compositionally biased region" description="Polar residues" evidence="5">
    <location>
        <begin position="316"/>
        <end position="335"/>
    </location>
</feature>
<feature type="region of interest" description="Disordered" evidence="5">
    <location>
        <begin position="316"/>
        <end position="363"/>
    </location>
</feature>
<dbReference type="InterPro" id="IPR030394">
    <property type="entry name" value="G_HFLX_dom"/>
</dbReference>
<dbReference type="InterPro" id="IPR027417">
    <property type="entry name" value="P-loop_NTPase"/>
</dbReference>
<dbReference type="PROSITE" id="PS51705">
    <property type="entry name" value="G_HFLX"/>
    <property type="match status" value="1"/>
</dbReference>
<dbReference type="InterPro" id="IPR006073">
    <property type="entry name" value="GTP-bd"/>
</dbReference>
<sequence>MAVPYLNREYEKNIRNEVESLFADYLSRHKFAKTLEVFLQESGYRKQNFSQMSGRPFVQNSHSTIEDIIMNANFRENANKKYLFSTCKSFADAIAENSFRLINLICENSLYANNKNDFKSHERYPHSFMNEGNLNNNRAFVCSQASTHNTDLTHNNSCSMSYETSYTPSRYGLNTCSANTLPSNINTITPYQHVGSSFLCRTGNFSINSGELNGFHPMDGHCLESPCSRANVNCDRSMDHNGCFVPNNSSTPRVIESDLNGKKGTNVLFQNGSLTAQNYYVNTTKVIHSNEDHINSTQYNEHLHRDNKDILSDSGLPNFSNHSSNIPNIVHSSGNVEGREKKTRVNSSSKSTPKGKAIKEGGKKLQKFDSGSVCRSGVLDFQTTLSPTQFRKAAKDVDLEKEPHLAKQYLPDDSQNEKPFGPDNFLNASKFKNENVRPTNSIEENSLPQTGGISNSSSLNVPGFGRKSLDRDKSASSINDVFKSPTQINSSKNYGNSKKSSSLTNKDDSKISSSQDQSNVSSDNLEGGFDDLTNIDDCFTPYELCQDNSLEYNSDCGFDLDTFYDPGRDLELFDEIGSLCSDSKEEVSHSFHETDFDLKPQFFTQHSFLVIHPKIRWGQYATPPNEKNDELQLSEAISLVKTIPGFSVSQSVIVGTDYTTKKKQIWGQGRIDSLLQLKSTCRVSAIMINVEYLTPLQQSELYNIFQVPIYDRYNIVLKIFKIYAKTKLAYYQIQLAEIPYIKHRLHYLENNSCNSDILHVTDAINALSKSGLNQKETLRFREQTLRKKIKHCIEMSKNEIIEKKLRQNKKSANNSLTIAIIGYTNVGKTTFIKKITGSSQLNPEDKLFATLDTTIHPFSLPSKNNVFVADTIGFMGSLPIGLFESFSATLMHATSADLLVHLYDLSHPDVFSQKKNVIKSLIDLQFPEKLLNNMINVGNKLDKISNDDKCKLIENGIIDKNDLVISCTTGYGIDELISKIDKTIMNMNNSRVRRFKLKPESKIISYFYENRLVTKEPVVSECGKYLIFDVYLSDSQLNKLAKKTNFKIKQ</sequence>
<dbReference type="InterPro" id="IPR025121">
    <property type="entry name" value="GTPase_HflX_N"/>
</dbReference>
<dbReference type="Pfam" id="PF01926">
    <property type="entry name" value="MMR_HSR1"/>
    <property type="match status" value="1"/>
</dbReference>
<feature type="compositionally biased region" description="Polar residues" evidence="5">
    <location>
        <begin position="475"/>
        <end position="488"/>
    </location>
</feature>
<dbReference type="Pfam" id="PF13167">
    <property type="entry name" value="GTP-bdg_N"/>
    <property type="match status" value="1"/>
</dbReference>
<dbReference type="InterPro" id="IPR016496">
    <property type="entry name" value="GTPase_HflX"/>
</dbReference>
<reference evidence="8" key="1">
    <citation type="submission" date="2024-02" db="UniProtKB">
        <authorList>
            <consortium name="WormBaseParasite"/>
        </authorList>
    </citation>
    <scope>IDENTIFICATION</scope>
</reference>
<dbReference type="GO" id="GO:0005737">
    <property type="term" value="C:cytoplasm"/>
    <property type="evidence" value="ECO:0007669"/>
    <property type="project" value="TreeGrafter"/>
</dbReference>
<dbReference type="InterPro" id="IPR006594">
    <property type="entry name" value="LisH"/>
</dbReference>
<organism evidence="7 8">
    <name type="scientific">Strongyloides stercoralis</name>
    <name type="common">Threadworm</name>
    <dbReference type="NCBI Taxonomy" id="6248"/>
    <lineage>
        <taxon>Eukaryota</taxon>
        <taxon>Metazoa</taxon>
        <taxon>Ecdysozoa</taxon>
        <taxon>Nematoda</taxon>
        <taxon>Chromadorea</taxon>
        <taxon>Rhabditida</taxon>
        <taxon>Tylenchina</taxon>
        <taxon>Panagrolaimomorpha</taxon>
        <taxon>Strongyloidoidea</taxon>
        <taxon>Strongyloididae</taxon>
        <taxon>Strongyloides</taxon>
    </lineage>
</organism>
<keyword evidence="4" id="KW-0342">GTP-binding</keyword>
<keyword evidence="2" id="KW-0547">Nucleotide-binding</keyword>
<dbReference type="GO" id="GO:0046872">
    <property type="term" value="F:metal ion binding"/>
    <property type="evidence" value="ECO:0007669"/>
    <property type="project" value="UniProtKB-KW"/>
</dbReference>
<feature type="compositionally biased region" description="Low complexity" evidence="5">
    <location>
        <begin position="511"/>
        <end position="524"/>
    </location>
</feature>
<dbReference type="Gene3D" id="3.40.50.11060">
    <property type="entry name" value="GTPase HflX, N-terminal domain"/>
    <property type="match status" value="1"/>
</dbReference>
<dbReference type="GO" id="GO:0005525">
    <property type="term" value="F:GTP binding"/>
    <property type="evidence" value="ECO:0007669"/>
    <property type="project" value="UniProtKB-KW"/>
</dbReference>
<evidence type="ECO:0000256" key="1">
    <source>
        <dbReference type="ARBA" id="ARBA00022723"/>
    </source>
</evidence>
<keyword evidence="1" id="KW-0479">Metal-binding</keyword>
<accession>A0AAF5CVN9</accession>
<dbReference type="PANTHER" id="PTHR10229">
    <property type="entry name" value="GTP-BINDING PROTEIN HFLX"/>
    <property type="match status" value="1"/>
</dbReference>
<feature type="compositionally biased region" description="Low complexity" evidence="5">
    <location>
        <begin position="489"/>
        <end position="502"/>
    </location>
</feature>
<evidence type="ECO:0000256" key="2">
    <source>
        <dbReference type="ARBA" id="ARBA00022741"/>
    </source>
</evidence>
<evidence type="ECO:0000256" key="5">
    <source>
        <dbReference type="SAM" id="MobiDB-lite"/>
    </source>
</evidence>
<dbReference type="GO" id="GO:0043022">
    <property type="term" value="F:ribosome binding"/>
    <property type="evidence" value="ECO:0007669"/>
    <property type="project" value="TreeGrafter"/>
</dbReference>
<dbReference type="PROSITE" id="PS50896">
    <property type="entry name" value="LISH"/>
    <property type="match status" value="1"/>
</dbReference>
<evidence type="ECO:0000313" key="7">
    <source>
        <dbReference type="Proteomes" id="UP000035681"/>
    </source>
</evidence>
<keyword evidence="7" id="KW-1185">Reference proteome</keyword>
<feature type="region of interest" description="Disordered" evidence="5">
    <location>
        <begin position="440"/>
        <end position="525"/>
    </location>
</feature>
<dbReference type="Proteomes" id="UP000035681">
    <property type="component" value="Unplaced"/>
</dbReference>
<keyword evidence="3" id="KW-0460">Magnesium</keyword>
<name>A0AAF5CVN9_STRER</name>
<evidence type="ECO:0000256" key="4">
    <source>
        <dbReference type="ARBA" id="ARBA00023134"/>
    </source>
</evidence>
<evidence type="ECO:0000313" key="8">
    <source>
        <dbReference type="WBParaSite" id="TCONS_00002612.p1"/>
    </source>
</evidence>
<feature type="domain" description="Hflx-type G" evidence="6">
    <location>
        <begin position="816"/>
        <end position="988"/>
    </location>
</feature>
<proteinExistence type="predicted"/>
<feature type="compositionally biased region" description="Polar residues" evidence="5">
    <location>
        <begin position="440"/>
        <end position="460"/>
    </location>
</feature>
<dbReference type="PANTHER" id="PTHR10229:SF0">
    <property type="entry name" value="GTP-BINDING PROTEIN 6-RELATED"/>
    <property type="match status" value="1"/>
</dbReference>
<dbReference type="WBParaSite" id="TCONS_00002612.p1">
    <property type="protein sequence ID" value="TCONS_00002612.p1"/>
    <property type="gene ID" value="XLOC_002445"/>
</dbReference>
<evidence type="ECO:0000259" key="6">
    <source>
        <dbReference type="PROSITE" id="PS51705"/>
    </source>
</evidence>
<dbReference type="AlphaFoldDB" id="A0AAF5CVN9"/>
<dbReference type="InterPro" id="IPR042108">
    <property type="entry name" value="GTPase_HflX_N_sf"/>
</dbReference>